<protein>
    <submittedName>
        <fullName evidence="1">Uncharacterized protein</fullName>
    </submittedName>
</protein>
<dbReference type="Proteomes" id="UP000003179">
    <property type="component" value="Unassembled WGS sequence"/>
</dbReference>
<proteinExistence type="predicted"/>
<keyword evidence="2" id="KW-1185">Reference proteome</keyword>
<evidence type="ECO:0000313" key="1">
    <source>
        <dbReference type="EMBL" id="EFS93349.1"/>
    </source>
</evidence>
<sequence>MFIVADTVAMMRLLPSAQVDVEWFVPVHSILDFDGWAFADPGLRDVVAIELSTRSGRWISPRLMACGMSPLICLELRRAG</sequence>
<organism evidence="1 2">
    <name type="scientific">Cutibacterium modestum HL044PA1</name>
    <dbReference type="NCBI Taxonomy" id="765109"/>
    <lineage>
        <taxon>Bacteria</taxon>
        <taxon>Bacillati</taxon>
        <taxon>Actinomycetota</taxon>
        <taxon>Actinomycetes</taxon>
        <taxon>Propionibacteriales</taxon>
        <taxon>Propionibacteriaceae</taxon>
        <taxon>Cutibacterium</taxon>
        <taxon>Cutibacterium modestum</taxon>
    </lineage>
</organism>
<gene>
    <name evidence="1" type="ORF">HMPREF9607_00562</name>
</gene>
<accession>A0ABP2KBE9</accession>
<reference evidence="1" key="1">
    <citation type="submission" date="2010-08" db="EMBL/GenBank/DDBJ databases">
        <authorList>
            <person name="Weinstock G."/>
            <person name="Sodergren E."/>
            <person name="Clifton S."/>
            <person name="Fulton L."/>
            <person name="Fulton B."/>
            <person name="Courtney L."/>
            <person name="Fronick C."/>
            <person name="Harrison M."/>
            <person name="Strong C."/>
            <person name="Farmer C."/>
            <person name="Delahaunty K."/>
            <person name="Markovic C."/>
            <person name="Hall O."/>
            <person name="Minx P."/>
            <person name="Tomlinson C."/>
            <person name="Mitreva M."/>
            <person name="Hou S."/>
            <person name="Chen J."/>
            <person name="Wollam A."/>
            <person name="Pepin K.H."/>
            <person name="Johnson M."/>
            <person name="Bhonagiri V."/>
            <person name="Zhang X."/>
            <person name="Suruliraj S."/>
            <person name="Warren W."/>
            <person name="Chinwalla A."/>
            <person name="Mardis E.R."/>
            <person name="Wilson R.K."/>
        </authorList>
    </citation>
    <scope>NUCLEOTIDE SEQUENCE [LARGE SCALE GENOMIC DNA]</scope>
    <source>
        <strain evidence="1">HL044PA1</strain>
    </source>
</reference>
<comment type="caution">
    <text evidence="1">The sequence shown here is derived from an EMBL/GenBank/DDBJ whole genome shotgun (WGS) entry which is preliminary data.</text>
</comment>
<name>A0ABP2KBE9_9ACTN</name>
<dbReference type="EMBL" id="ADZU01000011">
    <property type="protein sequence ID" value="EFS93349.1"/>
    <property type="molecule type" value="Genomic_DNA"/>
</dbReference>
<evidence type="ECO:0000313" key="2">
    <source>
        <dbReference type="Proteomes" id="UP000003179"/>
    </source>
</evidence>